<keyword evidence="4" id="KW-1185">Reference proteome</keyword>
<dbReference type="GO" id="GO:0006310">
    <property type="term" value="P:DNA recombination"/>
    <property type="evidence" value="ECO:0007669"/>
    <property type="project" value="UniProtKB-KW"/>
</dbReference>
<dbReference type="GO" id="GO:0003677">
    <property type="term" value="F:DNA binding"/>
    <property type="evidence" value="ECO:0007669"/>
    <property type="project" value="InterPro"/>
</dbReference>
<dbReference type="Gene3D" id="1.10.443.10">
    <property type="entry name" value="Intergrase catalytic core"/>
    <property type="match status" value="1"/>
</dbReference>
<name>A0AAD9QA40_ACRCE</name>
<comment type="caution">
    <text evidence="3">The sequence shown here is derived from an EMBL/GenBank/DDBJ whole genome shotgun (WGS) entry which is preliminary data.</text>
</comment>
<dbReference type="AlphaFoldDB" id="A0AAD9QA40"/>
<dbReference type="GO" id="GO:0015074">
    <property type="term" value="P:DNA integration"/>
    <property type="evidence" value="ECO:0007669"/>
    <property type="project" value="InterPro"/>
</dbReference>
<proteinExistence type="predicted"/>
<organism evidence="3 4">
    <name type="scientific">Acropora cervicornis</name>
    <name type="common">Staghorn coral</name>
    <dbReference type="NCBI Taxonomy" id="6130"/>
    <lineage>
        <taxon>Eukaryota</taxon>
        <taxon>Metazoa</taxon>
        <taxon>Cnidaria</taxon>
        <taxon>Anthozoa</taxon>
        <taxon>Hexacorallia</taxon>
        <taxon>Scleractinia</taxon>
        <taxon>Astrocoeniina</taxon>
        <taxon>Acroporidae</taxon>
        <taxon>Acropora</taxon>
    </lineage>
</organism>
<dbReference type="InterPro" id="IPR052787">
    <property type="entry name" value="MAVS"/>
</dbReference>
<evidence type="ECO:0008006" key="5">
    <source>
        <dbReference type="Google" id="ProtNLM"/>
    </source>
</evidence>
<gene>
    <name evidence="3" type="ORF">P5673_020266</name>
</gene>
<dbReference type="EMBL" id="JARQWQ010000049">
    <property type="protein sequence ID" value="KAK2557519.1"/>
    <property type="molecule type" value="Genomic_DNA"/>
</dbReference>
<sequence>EAKRKRFSRLSEEEIQNLAEGKDSENTRKATKNAVVTFLAYWNEVKPENERVKNTESLEKLPKKKLNELLANFWPNAKKQNGASYKKSALMGIRFGLQRHFLLKREFDILSDGEFSRSNQIFEAAIVELKRQGFGKVDHHSPISKEDLEKIQSCYNPSSPDPKSLLQVVWFNIMFHLIRRGRENLRLLTKESFAVQVDAAGKKFVYQVIDELDKNHRANDQPDDSPGEGRMYERPESPYCPMKTFQLYLSKLNPALSCLWQRPRATENFSHSDDVWYCNVPLGKNTLGTFMSSISKELKLSQKYTNHCIRATAVSLLDESNFEARHIMRVSGHKSESSIRSYSRRLSEVKQKEISHALSSACSAENLESTSTQIVAMHERSMEHTILPRTSQPAGIQKLDKGSSNRSNTFHNRRDPKSNPSSSTATKAALLPVETRHEALDLVGKKCISKFRDLSIALDVTDKTRQGELLLHYAGAAVNDILDTEEGQGPLEKAILTLTNYFEPKKNPAFEEYQLKQATENATTS</sequence>
<accession>A0AAD9QA40</accession>
<keyword evidence="1" id="KW-0233">DNA recombination</keyword>
<feature type="region of interest" description="Disordered" evidence="2">
    <location>
        <begin position="215"/>
        <end position="235"/>
    </location>
</feature>
<evidence type="ECO:0000256" key="1">
    <source>
        <dbReference type="ARBA" id="ARBA00023172"/>
    </source>
</evidence>
<evidence type="ECO:0000313" key="4">
    <source>
        <dbReference type="Proteomes" id="UP001249851"/>
    </source>
</evidence>
<dbReference type="InterPro" id="IPR011010">
    <property type="entry name" value="DNA_brk_join_enz"/>
</dbReference>
<dbReference type="PANTHER" id="PTHR21446:SF12">
    <property type="entry name" value="POTASSIUM CHANNEL TETRAMERIZATION DOMAIN CONTAINING 1"/>
    <property type="match status" value="1"/>
</dbReference>
<dbReference type="Proteomes" id="UP001249851">
    <property type="component" value="Unassembled WGS sequence"/>
</dbReference>
<reference evidence="3" key="2">
    <citation type="journal article" date="2023" name="Science">
        <title>Genomic signatures of disease resistance in endangered staghorn corals.</title>
        <authorList>
            <person name="Vollmer S.V."/>
            <person name="Selwyn J.D."/>
            <person name="Despard B.A."/>
            <person name="Roesel C.L."/>
        </authorList>
    </citation>
    <scope>NUCLEOTIDE SEQUENCE</scope>
    <source>
        <strain evidence="3">K2</strain>
    </source>
</reference>
<feature type="non-terminal residue" evidence="3">
    <location>
        <position position="525"/>
    </location>
</feature>
<dbReference type="InterPro" id="IPR013762">
    <property type="entry name" value="Integrase-like_cat_sf"/>
</dbReference>
<evidence type="ECO:0000256" key="2">
    <source>
        <dbReference type="SAM" id="MobiDB-lite"/>
    </source>
</evidence>
<protein>
    <recommendedName>
        <fullName evidence="5">DUF3504 domain-containing protein</fullName>
    </recommendedName>
</protein>
<evidence type="ECO:0000313" key="3">
    <source>
        <dbReference type="EMBL" id="KAK2557519.1"/>
    </source>
</evidence>
<reference evidence="3" key="1">
    <citation type="journal article" date="2023" name="G3 (Bethesda)">
        <title>Whole genome assembly and annotation of the endangered Caribbean coral Acropora cervicornis.</title>
        <authorList>
            <person name="Selwyn J.D."/>
            <person name="Vollmer S.V."/>
        </authorList>
    </citation>
    <scope>NUCLEOTIDE SEQUENCE</scope>
    <source>
        <strain evidence="3">K2</strain>
    </source>
</reference>
<dbReference type="PANTHER" id="PTHR21446">
    <property type="entry name" value="DUF3504 DOMAIN-CONTAINING PROTEIN"/>
    <property type="match status" value="1"/>
</dbReference>
<feature type="region of interest" description="Disordered" evidence="2">
    <location>
        <begin position="384"/>
        <end position="427"/>
    </location>
</feature>
<dbReference type="SUPFAM" id="SSF56349">
    <property type="entry name" value="DNA breaking-rejoining enzymes"/>
    <property type="match status" value="1"/>
</dbReference>